<dbReference type="SMART" id="SM01130">
    <property type="entry name" value="DHDPS"/>
    <property type="match status" value="1"/>
</dbReference>
<evidence type="ECO:0008006" key="5">
    <source>
        <dbReference type="Google" id="ProtNLM"/>
    </source>
</evidence>
<dbReference type="PRINTS" id="PR00146">
    <property type="entry name" value="DHPICSNTHASE"/>
</dbReference>
<dbReference type="GO" id="GO:0008840">
    <property type="term" value="F:4-hydroxy-tetrahydrodipicolinate synthase activity"/>
    <property type="evidence" value="ECO:0007669"/>
    <property type="project" value="TreeGrafter"/>
</dbReference>
<evidence type="ECO:0000313" key="3">
    <source>
        <dbReference type="EMBL" id="KIM22203.1"/>
    </source>
</evidence>
<evidence type="ECO:0000256" key="1">
    <source>
        <dbReference type="ARBA" id="ARBA00023239"/>
    </source>
</evidence>
<organism evidence="3 4">
    <name type="scientific">Serendipita vermifera MAFF 305830</name>
    <dbReference type="NCBI Taxonomy" id="933852"/>
    <lineage>
        <taxon>Eukaryota</taxon>
        <taxon>Fungi</taxon>
        <taxon>Dikarya</taxon>
        <taxon>Basidiomycota</taxon>
        <taxon>Agaricomycotina</taxon>
        <taxon>Agaricomycetes</taxon>
        <taxon>Sebacinales</taxon>
        <taxon>Serendipitaceae</taxon>
        <taxon>Serendipita</taxon>
    </lineage>
</organism>
<dbReference type="SUPFAM" id="SSF51569">
    <property type="entry name" value="Aldolase"/>
    <property type="match status" value="1"/>
</dbReference>
<sequence length="386" mass="40694">MPGISTSRPLLPGIYAPIPTFFLPGSEDLDIPTFQKHIVRIASANVGILICGSMGEAHHISHSERLELIRAARSALDGANMHSTCIVVGTGAGSTRETIQLTKAAADAGADYAIVIPSGYFAGQFDRKALKGFFRDVSEASPIPVMVYNFPGAAGGIDMDSDLIEEMAMELPNLCGVKLTCGNVGKLTRIAATVGKPSFASKYPRKNKDAPFLVLGGFVDFLLPSVFAGAHGAITGLANLYPHTLNALWQTSITSLPSTASSASPASLTQALTSGMHLQDLAAHADRTVAVTGIAGTKWMMQRRFGYGGVTRLPLRPLDDSVGETLRAHAHCVAIEEMEKSLEKEHKAKGRASLSAKQQHGRSSSLSGSLRSLIGSLRGKKTSTAA</sequence>
<keyword evidence="1" id="KW-0456">Lyase</keyword>
<gene>
    <name evidence="3" type="ORF">M408DRAFT_18229</name>
</gene>
<protein>
    <recommendedName>
        <fullName evidence="5">Dihydrodipicolinate synthase</fullName>
    </recommendedName>
</protein>
<dbReference type="AlphaFoldDB" id="A0A0C2W6Z1"/>
<reference evidence="3 4" key="1">
    <citation type="submission" date="2014-04" db="EMBL/GenBank/DDBJ databases">
        <authorList>
            <consortium name="DOE Joint Genome Institute"/>
            <person name="Kuo A."/>
            <person name="Zuccaro A."/>
            <person name="Kohler A."/>
            <person name="Nagy L.G."/>
            <person name="Floudas D."/>
            <person name="Copeland A."/>
            <person name="Barry K.W."/>
            <person name="Cichocki N."/>
            <person name="Veneault-Fourrey C."/>
            <person name="LaButti K."/>
            <person name="Lindquist E.A."/>
            <person name="Lipzen A."/>
            <person name="Lundell T."/>
            <person name="Morin E."/>
            <person name="Murat C."/>
            <person name="Sun H."/>
            <person name="Tunlid A."/>
            <person name="Henrissat B."/>
            <person name="Grigoriev I.V."/>
            <person name="Hibbett D.S."/>
            <person name="Martin F."/>
            <person name="Nordberg H.P."/>
            <person name="Cantor M.N."/>
            <person name="Hua S.X."/>
        </authorList>
    </citation>
    <scope>NUCLEOTIDE SEQUENCE [LARGE SCALE GENOMIC DNA]</scope>
    <source>
        <strain evidence="3 4">MAFF 305830</strain>
    </source>
</reference>
<dbReference type="CDD" id="cd00408">
    <property type="entry name" value="DHDPS-like"/>
    <property type="match status" value="1"/>
</dbReference>
<dbReference type="PANTHER" id="PTHR12128">
    <property type="entry name" value="DIHYDRODIPICOLINATE SYNTHASE"/>
    <property type="match status" value="1"/>
</dbReference>
<proteinExistence type="predicted"/>
<dbReference type="Proteomes" id="UP000054097">
    <property type="component" value="Unassembled WGS sequence"/>
</dbReference>
<dbReference type="InterPro" id="IPR013785">
    <property type="entry name" value="Aldolase_TIM"/>
</dbReference>
<dbReference type="STRING" id="933852.A0A0C2W6Z1"/>
<dbReference type="PANTHER" id="PTHR12128:SF66">
    <property type="entry name" value="4-HYDROXY-2-OXOGLUTARATE ALDOLASE, MITOCHONDRIAL"/>
    <property type="match status" value="1"/>
</dbReference>
<accession>A0A0C2W6Z1</accession>
<keyword evidence="4" id="KW-1185">Reference proteome</keyword>
<reference evidence="4" key="2">
    <citation type="submission" date="2015-01" db="EMBL/GenBank/DDBJ databases">
        <title>Evolutionary Origins and Diversification of the Mycorrhizal Mutualists.</title>
        <authorList>
            <consortium name="DOE Joint Genome Institute"/>
            <consortium name="Mycorrhizal Genomics Consortium"/>
            <person name="Kohler A."/>
            <person name="Kuo A."/>
            <person name="Nagy L.G."/>
            <person name="Floudas D."/>
            <person name="Copeland A."/>
            <person name="Barry K.W."/>
            <person name="Cichocki N."/>
            <person name="Veneault-Fourrey C."/>
            <person name="LaButti K."/>
            <person name="Lindquist E.A."/>
            <person name="Lipzen A."/>
            <person name="Lundell T."/>
            <person name="Morin E."/>
            <person name="Murat C."/>
            <person name="Riley R."/>
            <person name="Ohm R."/>
            <person name="Sun H."/>
            <person name="Tunlid A."/>
            <person name="Henrissat B."/>
            <person name="Grigoriev I.V."/>
            <person name="Hibbett D.S."/>
            <person name="Martin F."/>
        </authorList>
    </citation>
    <scope>NUCLEOTIDE SEQUENCE [LARGE SCALE GENOMIC DNA]</scope>
    <source>
        <strain evidence="4">MAFF 305830</strain>
    </source>
</reference>
<name>A0A0C2W6Z1_SERVB</name>
<dbReference type="Pfam" id="PF00701">
    <property type="entry name" value="DHDPS"/>
    <property type="match status" value="1"/>
</dbReference>
<evidence type="ECO:0000256" key="2">
    <source>
        <dbReference type="SAM" id="MobiDB-lite"/>
    </source>
</evidence>
<dbReference type="InterPro" id="IPR002220">
    <property type="entry name" value="DapA-like"/>
</dbReference>
<dbReference type="EMBL" id="KN824361">
    <property type="protein sequence ID" value="KIM22203.1"/>
    <property type="molecule type" value="Genomic_DNA"/>
</dbReference>
<dbReference type="Gene3D" id="3.20.20.70">
    <property type="entry name" value="Aldolase class I"/>
    <property type="match status" value="1"/>
</dbReference>
<feature type="region of interest" description="Disordered" evidence="2">
    <location>
        <begin position="341"/>
        <end position="386"/>
    </location>
</feature>
<evidence type="ECO:0000313" key="4">
    <source>
        <dbReference type="Proteomes" id="UP000054097"/>
    </source>
</evidence>
<dbReference type="HOGENOM" id="CLU_049343_0_2_1"/>
<dbReference type="OrthoDB" id="191315at2759"/>
<feature type="compositionally biased region" description="Low complexity" evidence="2">
    <location>
        <begin position="361"/>
        <end position="377"/>
    </location>
</feature>